<name>A0A510PDF2_MICAE</name>
<comment type="caution">
    <text evidence="1">The sequence shown here is derived from an EMBL/GenBank/DDBJ whole genome shotgun (WGS) entry which is preliminary data.</text>
</comment>
<protein>
    <submittedName>
        <fullName evidence="1">Uncharacterized protein</fullName>
    </submittedName>
</protein>
<dbReference type="Proteomes" id="UP000321223">
    <property type="component" value="Unassembled WGS sequence"/>
</dbReference>
<evidence type="ECO:0000313" key="1">
    <source>
        <dbReference type="EMBL" id="GCA91794.1"/>
    </source>
</evidence>
<organism evidence="1 2">
    <name type="scientific">Microcystis aeruginosa 11-30S32</name>
    <dbReference type="NCBI Taxonomy" id="2358142"/>
    <lineage>
        <taxon>Bacteria</taxon>
        <taxon>Bacillati</taxon>
        <taxon>Cyanobacteriota</taxon>
        <taxon>Cyanophyceae</taxon>
        <taxon>Oscillatoriophycideae</taxon>
        <taxon>Chroococcales</taxon>
        <taxon>Microcystaceae</taxon>
        <taxon>Microcystis</taxon>
    </lineage>
</organism>
<reference evidence="1 2" key="1">
    <citation type="journal article" date="2019" name="Appl. Environ. Microbiol.">
        <title>Co-occurrence of broad and narrow host-range viruses infecting the toxic bloom-forming cyanobacterium Microcystis aeruginosa.</title>
        <authorList>
            <person name="Morimoto D."/>
            <person name="Tominaga K."/>
            <person name="Nishimura Y."/>
            <person name="Yoshida N."/>
            <person name="Kimura S."/>
            <person name="Sako Y."/>
            <person name="Yoshida T."/>
        </authorList>
    </citation>
    <scope>NUCLEOTIDE SEQUENCE [LARGE SCALE GENOMIC DNA]</scope>
    <source>
        <strain evidence="1 2">11-30S32</strain>
    </source>
</reference>
<evidence type="ECO:0000313" key="2">
    <source>
        <dbReference type="Proteomes" id="UP000321223"/>
    </source>
</evidence>
<dbReference type="AlphaFoldDB" id="A0A510PDF2"/>
<dbReference type="EMBL" id="BHVU01000013">
    <property type="protein sequence ID" value="GCA91794.1"/>
    <property type="molecule type" value="Genomic_DNA"/>
</dbReference>
<proteinExistence type="predicted"/>
<sequence>MLSTLLSKAVQKAQELPEAIQFEGCLDAIIAGKPVHFLDGRLR</sequence>
<gene>
    <name evidence="1" type="ORF">MAE30S32_04460</name>
</gene>
<accession>A0A510PDF2</accession>